<name>A0ABT2MLN6_9CYAN</name>
<sequence length="532" mass="58176">MLESSELFDPKSVLRHNSEPFTGSASGPFSEDFPGTIAALGVHPRQPNALPNPESIPQELSPRESAIWEEFTRFFPGFSRKSDRPTDPLETLGLQMLLVRMTKPPSPADADSLTDDPQVLAVTRDRLTEWNSGNSPSTPSLTDSPDNPLQTAGPIDPEPGPGNTIATAIPIEISGLETSDRTLGFQPNQTVVGQVNANDPEDFYRFTLSEPGTFTADLTQLTGDADLRLVRDFNGNGIIDPVTDRNGNGMIDPEEIEIIAWQPHRGITNESIRQFLDAGSYTLQALAFNQNTANYTLNTQFTPSPTDPQAFSLALNFGPGTETLTDDHRQTIRKAADRIEQMVIQSPFNAPHTITVDIESGDFGPGFVASAGPTRVRRLDAAPIPIHGEVVFNTNPESDLLEHPRYLYDTMVHELTHVVGFGTLWEDHQAIADHAQGLYNAHTFAGQVYGEMNGTFIPTPVELTVNVGEGSDLGHWRKNPTFDNEIGVESGHPNEQQVTSALTLASLRDLGWTVNYGAAEEYILPQFRSQIA</sequence>
<reference evidence="2 3" key="1">
    <citation type="journal article" date="2022" name="Front. Microbiol.">
        <title>High genomic differentiation and limited gene flow indicate recent cryptic speciation within the genus Laspinema (cyanobacteria).</title>
        <authorList>
            <person name="Stanojkovic A."/>
            <person name="Skoupy S."/>
            <person name="Skaloud P."/>
            <person name="Dvorak P."/>
        </authorList>
    </citation>
    <scope>NUCLEOTIDE SEQUENCE [LARGE SCALE GENOMIC DNA]</scope>
    <source>
        <strain evidence="2 3">D2a</strain>
    </source>
</reference>
<evidence type="ECO:0000256" key="1">
    <source>
        <dbReference type="SAM" id="MobiDB-lite"/>
    </source>
</evidence>
<dbReference type="EMBL" id="JAMXFF010000005">
    <property type="protein sequence ID" value="MCT7965660.1"/>
    <property type="molecule type" value="Genomic_DNA"/>
</dbReference>
<protein>
    <submittedName>
        <fullName evidence="2">Uncharacterized protein</fullName>
    </submittedName>
</protein>
<dbReference type="SUPFAM" id="SSF89260">
    <property type="entry name" value="Collagen-binding domain"/>
    <property type="match status" value="1"/>
</dbReference>
<dbReference type="RefSeq" id="WP_368005351.1">
    <property type="nucleotide sequence ID" value="NZ_JAMXFF010000005.1"/>
</dbReference>
<organism evidence="2 3">
    <name type="scientific">Laspinema palackyanum D2a</name>
    <dbReference type="NCBI Taxonomy" id="2953684"/>
    <lineage>
        <taxon>Bacteria</taxon>
        <taxon>Bacillati</taxon>
        <taxon>Cyanobacteriota</taxon>
        <taxon>Cyanophyceae</taxon>
        <taxon>Oscillatoriophycideae</taxon>
        <taxon>Oscillatoriales</taxon>
        <taxon>Laspinemataceae</taxon>
        <taxon>Laspinema</taxon>
        <taxon>Laspinema palackyanum</taxon>
    </lineage>
</organism>
<gene>
    <name evidence="2" type="ORF">NG799_04835</name>
</gene>
<feature type="compositionally biased region" description="Low complexity" evidence="1">
    <location>
        <begin position="134"/>
        <end position="148"/>
    </location>
</feature>
<proteinExistence type="predicted"/>
<comment type="caution">
    <text evidence="2">The sequence shown here is derived from an EMBL/GenBank/DDBJ whole genome shotgun (WGS) entry which is preliminary data.</text>
</comment>
<accession>A0ABT2MLN6</accession>
<dbReference type="Gene3D" id="2.60.120.380">
    <property type="match status" value="1"/>
</dbReference>
<dbReference type="Proteomes" id="UP001525890">
    <property type="component" value="Unassembled WGS sequence"/>
</dbReference>
<evidence type="ECO:0000313" key="3">
    <source>
        <dbReference type="Proteomes" id="UP001525890"/>
    </source>
</evidence>
<keyword evidence="3" id="KW-1185">Reference proteome</keyword>
<dbReference type="SUPFAM" id="SSF55486">
    <property type="entry name" value="Metalloproteases ('zincins'), catalytic domain"/>
    <property type="match status" value="1"/>
</dbReference>
<evidence type="ECO:0000313" key="2">
    <source>
        <dbReference type="EMBL" id="MCT7965660.1"/>
    </source>
</evidence>
<dbReference type="Gene3D" id="3.90.132.10">
    <property type="entry name" value="Leishmanolysin , domain 2"/>
    <property type="match status" value="1"/>
</dbReference>
<feature type="region of interest" description="Disordered" evidence="1">
    <location>
        <begin position="1"/>
        <end position="30"/>
    </location>
</feature>
<feature type="region of interest" description="Disordered" evidence="1">
    <location>
        <begin position="125"/>
        <end position="166"/>
    </location>
</feature>